<feature type="transmembrane region" description="Helical" evidence="7">
    <location>
        <begin position="222"/>
        <end position="242"/>
    </location>
</feature>
<dbReference type="RefSeq" id="WP_089338967.1">
    <property type="nucleotide sequence ID" value="NZ_FZNO01000047.1"/>
</dbReference>
<dbReference type="PROSITE" id="PS50928">
    <property type="entry name" value="ABC_TM1"/>
    <property type="match status" value="1"/>
</dbReference>
<sequence length="259" mass="28342">MNAGRVLSKGLVRLWLPVLLVAVWWYASADSSNIYFPPLATILETFQRDWLTARALDDLVPSLTKLVIGFLLAAFGGIALGTLLGLSPRVRSAVEPIMQFLRSLPPPVLLPIGLLLFGITGAMNIFIIVFGAIWPTVLNTADGVRSLPPELRDMARSYRLGFRQRLFAVVLPNAAPQIFSGLRVTLQLSIILIVVSEMVAAVDGVGFYVLNSQQTFAVAETWAGTLLLGVIGYLTTLVFLLAQRRVLAWQTGMHQTRKA</sequence>
<dbReference type="InterPro" id="IPR000515">
    <property type="entry name" value="MetI-like"/>
</dbReference>
<keyword evidence="3" id="KW-1003">Cell membrane</keyword>
<evidence type="ECO:0000256" key="3">
    <source>
        <dbReference type="ARBA" id="ARBA00022475"/>
    </source>
</evidence>
<reference evidence="9 10" key="1">
    <citation type="submission" date="2017-06" db="EMBL/GenBank/DDBJ databases">
        <authorList>
            <person name="Kim H.J."/>
            <person name="Triplett B.A."/>
        </authorList>
    </citation>
    <scope>NUCLEOTIDE SEQUENCE [LARGE SCALE GENOMIC DNA]</scope>
    <source>
        <strain evidence="9 10">DSM 44272</strain>
    </source>
</reference>
<evidence type="ECO:0000256" key="6">
    <source>
        <dbReference type="ARBA" id="ARBA00023136"/>
    </source>
</evidence>
<dbReference type="Proteomes" id="UP000198403">
    <property type="component" value="Unassembled WGS sequence"/>
</dbReference>
<dbReference type="OrthoDB" id="3173654at2"/>
<dbReference type="SUPFAM" id="SSF161098">
    <property type="entry name" value="MetI-like"/>
    <property type="match status" value="1"/>
</dbReference>
<dbReference type="PANTHER" id="PTHR30151:SF0">
    <property type="entry name" value="ABC TRANSPORTER PERMEASE PROTEIN MJ0413-RELATED"/>
    <property type="match status" value="1"/>
</dbReference>
<organism evidence="9 10">
    <name type="scientific">Blastococcus mobilis</name>
    <dbReference type="NCBI Taxonomy" id="1938746"/>
    <lineage>
        <taxon>Bacteria</taxon>
        <taxon>Bacillati</taxon>
        <taxon>Actinomycetota</taxon>
        <taxon>Actinomycetes</taxon>
        <taxon>Geodermatophilales</taxon>
        <taxon>Geodermatophilaceae</taxon>
        <taxon>Blastococcus</taxon>
    </lineage>
</organism>
<accession>A0A239ALS7</accession>
<dbReference type="CDD" id="cd06261">
    <property type="entry name" value="TM_PBP2"/>
    <property type="match status" value="1"/>
</dbReference>
<dbReference type="GO" id="GO:0005886">
    <property type="term" value="C:plasma membrane"/>
    <property type="evidence" value="ECO:0007669"/>
    <property type="project" value="UniProtKB-SubCell"/>
</dbReference>
<feature type="transmembrane region" description="Helical" evidence="7">
    <location>
        <begin position="66"/>
        <end position="87"/>
    </location>
</feature>
<feature type="transmembrane region" description="Helical" evidence="7">
    <location>
        <begin position="108"/>
        <end position="134"/>
    </location>
</feature>
<protein>
    <submittedName>
        <fullName evidence="9">ABC-type nitrate/sulfonate/bicarbonate transport system, permease component</fullName>
    </submittedName>
</protein>
<dbReference type="Gene3D" id="1.10.3720.10">
    <property type="entry name" value="MetI-like"/>
    <property type="match status" value="1"/>
</dbReference>
<dbReference type="PANTHER" id="PTHR30151">
    <property type="entry name" value="ALKANE SULFONATE ABC TRANSPORTER-RELATED, MEMBRANE SUBUNIT"/>
    <property type="match status" value="1"/>
</dbReference>
<evidence type="ECO:0000256" key="7">
    <source>
        <dbReference type="RuleBase" id="RU363032"/>
    </source>
</evidence>
<name>A0A239ALS7_9ACTN</name>
<keyword evidence="10" id="KW-1185">Reference proteome</keyword>
<evidence type="ECO:0000313" key="9">
    <source>
        <dbReference type="EMBL" id="SNR95883.1"/>
    </source>
</evidence>
<keyword evidence="6 7" id="KW-0472">Membrane</keyword>
<evidence type="ECO:0000256" key="5">
    <source>
        <dbReference type="ARBA" id="ARBA00022989"/>
    </source>
</evidence>
<comment type="similarity">
    <text evidence="7">Belongs to the binding-protein-dependent transport system permease family.</text>
</comment>
<gene>
    <name evidence="9" type="ORF">SAMN06272737_14711</name>
</gene>
<keyword evidence="4 7" id="KW-0812">Transmembrane</keyword>
<feature type="transmembrane region" description="Helical" evidence="7">
    <location>
        <begin position="12"/>
        <end position="29"/>
    </location>
</feature>
<keyword evidence="2 7" id="KW-0813">Transport</keyword>
<keyword evidence="5 7" id="KW-1133">Transmembrane helix</keyword>
<dbReference type="EMBL" id="FZNO01000047">
    <property type="protein sequence ID" value="SNR95883.1"/>
    <property type="molecule type" value="Genomic_DNA"/>
</dbReference>
<feature type="domain" description="ABC transmembrane type-1" evidence="8">
    <location>
        <begin position="59"/>
        <end position="243"/>
    </location>
</feature>
<dbReference type="Pfam" id="PF00528">
    <property type="entry name" value="BPD_transp_1"/>
    <property type="match status" value="1"/>
</dbReference>
<dbReference type="AlphaFoldDB" id="A0A239ALS7"/>
<comment type="subcellular location">
    <subcellularLocation>
        <location evidence="1 7">Cell membrane</location>
        <topology evidence="1 7">Multi-pass membrane protein</topology>
    </subcellularLocation>
</comment>
<evidence type="ECO:0000256" key="1">
    <source>
        <dbReference type="ARBA" id="ARBA00004651"/>
    </source>
</evidence>
<dbReference type="GO" id="GO:0055085">
    <property type="term" value="P:transmembrane transport"/>
    <property type="evidence" value="ECO:0007669"/>
    <property type="project" value="InterPro"/>
</dbReference>
<evidence type="ECO:0000256" key="2">
    <source>
        <dbReference type="ARBA" id="ARBA00022448"/>
    </source>
</evidence>
<feature type="transmembrane region" description="Helical" evidence="7">
    <location>
        <begin position="186"/>
        <end position="210"/>
    </location>
</feature>
<proteinExistence type="inferred from homology"/>
<evidence type="ECO:0000256" key="4">
    <source>
        <dbReference type="ARBA" id="ARBA00022692"/>
    </source>
</evidence>
<evidence type="ECO:0000259" key="8">
    <source>
        <dbReference type="PROSITE" id="PS50928"/>
    </source>
</evidence>
<dbReference type="InterPro" id="IPR035906">
    <property type="entry name" value="MetI-like_sf"/>
</dbReference>
<evidence type="ECO:0000313" key="10">
    <source>
        <dbReference type="Proteomes" id="UP000198403"/>
    </source>
</evidence>